<evidence type="ECO:0000259" key="4">
    <source>
        <dbReference type="Pfam" id="PF08622"/>
    </source>
</evidence>
<comment type="similarity">
    <text evidence="2">Belongs to the SVF1 family.</text>
</comment>
<organism evidence="6 7">
    <name type="scientific">Bombardia bombarda</name>
    <dbReference type="NCBI Taxonomy" id="252184"/>
    <lineage>
        <taxon>Eukaryota</taxon>
        <taxon>Fungi</taxon>
        <taxon>Dikarya</taxon>
        <taxon>Ascomycota</taxon>
        <taxon>Pezizomycotina</taxon>
        <taxon>Sordariomycetes</taxon>
        <taxon>Sordariomycetidae</taxon>
        <taxon>Sordariales</taxon>
        <taxon>Lasiosphaeriaceae</taxon>
        <taxon>Bombardia</taxon>
    </lineage>
</organism>
<dbReference type="Pfam" id="PF08622">
    <property type="entry name" value="Svf1"/>
    <property type="match status" value="1"/>
</dbReference>
<gene>
    <name evidence="6" type="ORF">B0T17DRAFT_296907</name>
</gene>
<dbReference type="Pfam" id="PF17187">
    <property type="entry name" value="Svf1_C"/>
    <property type="match status" value="1"/>
</dbReference>
<proteinExistence type="inferred from homology"/>
<evidence type="ECO:0000259" key="5">
    <source>
        <dbReference type="Pfam" id="PF17187"/>
    </source>
</evidence>
<comment type="caution">
    <text evidence="6">The sequence shown here is derived from an EMBL/GenBank/DDBJ whole genome shotgun (WGS) entry which is preliminary data.</text>
</comment>
<evidence type="ECO:0000256" key="1">
    <source>
        <dbReference type="ARBA" id="ARBA00004496"/>
    </source>
</evidence>
<dbReference type="InterPro" id="IPR033394">
    <property type="entry name" value="Svf1-like_C"/>
</dbReference>
<dbReference type="AlphaFoldDB" id="A0AA40C258"/>
<accession>A0AA40C258</accession>
<dbReference type="GO" id="GO:0006979">
    <property type="term" value="P:response to oxidative stress"/>
    <property type="evidence" value="ECO:0007669"/>
    <property type="project" value="InterPro"/>
</dbReference>
<keyword evidence="7" id="KW-1185">Reference proteome</keyword>
<feature type="domain" description="Svf1-like C-terminal" evidence="5">
    <location>
        <begin position="216"/>
        <end position="371"/>
    </location>
</feature>
<feature type="domain" description="Svf1-like N-terminal" evidence="4">
    <location>
        <begin position="55"/>
        <end position="214"/>
    </location>
</feature>
<reference evidence="6" key="1">
    <citation type="submission" date="2023-06" db="EMBL/GenBank/DDBJ databases">
        <title>Genome-scale phylogeny and comparative genomics of the fungal order Sordariales.</title>
        <authorList>
            <consortium name="Lawrence Berkeley National Laboratory"/>
            <person name="Hensen N."/>
            <person name="Bonometti L."/>
            <person name="Westerberg I."/>
            <person name="Brannstrom I.O."/>
            <person name="Guillou S."/>
            <person name="Cros-Aarteil S."/>
            <person name="Calhoun S."/>
            <person name="Haridas S."/>
            <person name="Kuo A."/>
            <person name="Mondo S."/>
            <person name="Pangilinan J."/>
            <person name="Riley R."/>
            <person name="LaButti K."/>
            <person name="Andreopoulos B."/>
            <person name="Lipzen A."/>
            <person name="Chen C."/>
            <person name="Yanf M."/>
            <person name="Daum C."/>
            <person name="Ng V."/>
            <person name="Clum A."/>
            <person name="Steindorff A."/>
            <person name="Ohm R."/>
            <person name="Martin F."/>
            <person name="Silar P."/>
            <person name="Natvig D."/>
            <person name="Lalanne C."/>
            <person name="Gautier V."/>
            <person name="Ament-velasquez S.L."/>
            <person name="Kruys A."/>
            <person name="Hutchinson M.I."/>
            <person name="Powell A.J."/>
            <person name="Barry K."/>
            <person name="Miller A.N."/>
            <person name="Grigoriev I.V."/>
            <person name="Debuchy R."/>
            <person name="Gladieux P."/>
            <person name="Thoren M.H."/>
            <person name="Johannesson H."/>
        </authorList>
    </citation>
    <scope>NUCLEOTIDE SEQUENCE</scope>
    <source>
        <strain evidence="6">SMH3391-2</strain>
    </source>
</reference>
<protein>
    <submittedName>
        <fullName evidence="6">Oxidative stress survival, Svf1-like protein</fullName>
    </submittedName>
</protein>
<evidence type="ECO:0000256" key="3">
    <source>
        <dbReference type="ARBA" id="ARBA00022490"/>
    </source>
</evidence>
<evidence type="ECO:0000313" key="7">
    <source>
        <dbReference type="Proteomes" id="UP001174934"/>
    </source>
</evidence>
<evidence type="ECO:0000256" key="2">
    <source>
        <dbReference type="ARBA" id="ARBA00009069"/>
    </source>
</evidence>
<comment type="subcellular location">
    <subcellularLocation>
        <location evidence="1">Cytoplasm</location>
    </subcellularLocation>
</comment>
<dbReference type="EMBL" id="JAULSR010000004">
    <property type="protein sequence ID" value="KAK0621608.1"/>
    <property type="molecule type" value="Genomic_DNA"/>
</dbReference>
<dbReference type="InterPro" id="IPR013931">
    <property type="entry name" value="Svf1-like_N"/>
</dbReference>
<name>A0AA40C258_9PEZI</name>
<keyword evidence="3" id="KW-0963">Cytoplasm</keyword>
<dbReference type="SUPFAM" id="SSF159245">
    <property type="entry name" value="AttH-like"/>
    <property type="match status" value="1"/>
</dbReference>
<dbReference type="GO" id="GO:0005737">
    <property type="term" value="C:cytoplasm"/>
    <property type="evidence" value="ECO:0007669"/>
    <property type="project" value="UniProtKB-SubCell"/>
</dbReference>
<evidence type="ECO:0000313" key="6">
    <source>
        <dbReference type="EMBL" id="KAK0621608.1"/>
    </source>
</evidence>
<dbReference type="InterPro" id="IPR051385">
    <property type="entry name" value="Ceramide-binding_SVF1"/>
</dbReference>
<dbReference type="PANTHER" id="PTHR47107:SF1">
    <property type="entry name" value="CERAMIDE-BINDING PROTEIN SVF1-RELATED"/>
    <property type="match status" value="1"/>
</dbReference>
<dbReference type="Proteomes" id="UP001174934">
    <property type="component" value="Unassembled WGS sequence"/>
</dbReference>
<sequence length="377" mass="41653">MFKWAQQTLANVAGTQEPIYGPTAVRSVAEEAKTVPYTELTRDDLKWAAMDSTCVETQTFYFMTDAGNLAFVQVIYSNVAGIRTTCQFNAKVFSFDKSKPQLWSTTQLSNTEFSEDKTAFYATDCAVELSEDGTTYTIKSMVDQQAIVNLTVKRIAPGFQAGKTGKTLFGTDLENPWGTMRHAFWPRCTAEGAIMTKEGPIDFKGKCFFSHALQGMKPHHAAAKWTFCDFQGPTYSAILMQYITPPSYGSTVVNVGVIAKDGEILFGGCEGDAVHVKTLADVDNEWPAPTDIKFNWSGKTKDGKAVTAVLEGPLGDYLDRIDVMAEVPGFVKKFVAGAVGTKPYIYQYAQKKMSLNLKIGDEEITEEGYLFGYLFSW</sequence>
<dbReference type="PANTHER" id="PTHR47107">
    <property type="entry name" value="SVF1-LIKE PROTEIN YDR222W-RELATED"/>
    <property type="match status" value="1"/>
</dbReference>